<organism evidence="6 7">
    <name type="scientific">Candidatus Neptunichlamydia vexilliferae</name>
    <dbReference type="NCBI Taxonomy" id="1651774"/>
    <lineage>
        <taxon>Bacteria</taxon>
        <taxon>Pseudomonadati</taxon>
        <taxon>Chlamydiota</taxon>
        <taxon>Chlamydiia</taxon>
        <taxon>Parachlamydiales</taxon>
        <taxon>Simkaniaceae</taxon>
        <taxon>Candidatus Neptunichlamydia</taxon>
    </lineage>
</organism>
<dbReference type="NCBIfam" id="TIGR00012">
    <property type="entry name" value="L29"/>
    <property type="match status" value="1"/>
</dbReference>
<dbReference type="EMBL" id="JAAEJV010000005">
    <property type="protein sequence ID" value="MBF5058874.1"/>
    <property type="molecule type" value="Genomic_DNA"/>
</dbReference>
<evidence type="ECO:0000256" key="3">
    <source>
        <dbReference type="ARBA" id="ARBA00023274"/>
    </source>
</evidence>
<sequence length="65" mass="7742">MVKAEELVNQSIEELEAKYEDTCRDIFELTSELRVSRKLEKPHELKEKKKDRARILTVLRQKKNG</sequence>
<gene>
    <name evidence="5" type="primary">rpmC</name>
    <name evidence="6" type="ORF">NEPTK9_000374</name>
</gene>
<accession>A0ABS0AXL1</accession>
<evidence type="ECO:0000313" key="6">
    <source>
        <dbReference type="EMBL" id="MBF5058874.1"/>
    </source>
</evidence>
<proteinExistence type="inferred from homology"/>
<evidence type="ECO:0000256" key="2">
    <source>
        <dbReference type="ARBA" id="ARBA00022980"/>
    </source>
</evidence>
<evidence type="ECO:0000256" key="5">
    <source>
        <dbReference type="HAMAP-Rule" id="MF_00374"/>
    </source>
</evidence>
<name>A0ABS0AXL1_9BACT</name>
<protein>
    <recommendedName>
        <fullName evidence="4 5">Large ribosomal subunit protein uL29</fullName>
    </recommendedName>
</protein>
<keyword evidence="2 5" id="KW-0689">Ribosomal protein</keyword>
<dbReference type="RefSeq" id="WP_194847164.1">
    <property type="nucleotide sequence ID" value="NZ_JAAEJV010000005.1"/>
</dbReference>
<comment type="caution">
    <text evidence="6">The sequence shown here is derived from an EMBL/GenBank/DDBJ whole genome shotgun (WGS) entry which is preliminary data.</text>
</comment>
<dbReference type="InterPro" id="IPR036049">
    <property type="entry name" value="Ribosomal_uL29_sf"/>
</dbReference>
<keyword evidence="3 5" id="KW-0687">Ribonucleoprotein</keyword>
<reference evidence="6 7" key="1">
    <citation type="submission" date="2020-01" db="EMBL/GenBank/DDBJ databases">
        <title>Draft genome sequence of Cand. Neptunochlamydia vexilliferae K9.</title>
        <authorList>
            <person name="Schulz F."/>
            <person name="Koestlbacher S."/>
            <person name="Wascher F."/>
            <person name="Pizzetti I."/>
            <person name="Horn M."/>
        </authorList>
    </citation>
    <scope>NUCLEOTIDE SEQUENCE [LARGE SCALE GENOMIC DNA]</scope>
    <source>
        <strain evidence="6 7">K9</strain>
    </source>
</reference>
<evidence type="ECO:0000256" key="1">
    <source>
        <dbReference type="ARBA" id="ARBA00009254"/>
    </source>
</evidence>
<evidence type="ECO:0000256" key="4">
    <source>
        <dbReference type="ARBA" id="ARBA00035204"/>
    </source>
</evidence>
<dbReference type="HAMAP" id="MF_00374">
    <property type="entry name" value="Ribosomal_uL29"/>
    <property type="match status" value="1"/>
</dbReference>
<dbReference type="Gene3D" id="1.10.287.310">
    <property type="match status" value="1"/>
</dbReference>
<dbReference type="Proteomes" id="UP001194714">
    <property type="component" value="Unassembled WGS sequence"/>
</dbReference>
<evidence type="ECO:0000313" key="7">
    <source>
        <dbReference type="Proteomes" id="UP001194714"/>
    </source>
</evidence>
<dbReference type="InterPro" id="IPR001854">
    <property type="entry name" value="Ribosomal_uL29"/>
</dbReference>
<dbReference type="Pfam" id="PF00831">
    <property type="entry name" value="Ribosomal_L29"/>
    <property type="match status" value="1"/>
</dbReference>
<dbReference type="SUPFAM" id="SSF46561">
    <property type="entry name" value="Ribosomal protein L29 (L29p)"/>
    <property type="match status" value="1"/>
</dbReference>
<comment type="similarity">
    <text evidence="1 5">Belongs to the universal ribosomal protein uL29 family.</text>
</comment>
<dbReference type="GO" id="GO:0005840">
    <property type="term" value="C:ribosome"/>
    <property type="evidence" value="ECO:0007669"/>
    <property type="project" value="UniProtKB-KW"/>
</dbReference>
<keyword evidence="7" id="KW-1185">Reference proteome</keyword>